<keyword evidence="2" id="KW-1185">Reference proteome</keyword>
<dbReference type="EMBL" id="AP018316">
    <property type="protein sequence ID" value="BAZ85662.1"/>
    <property type="molecule type" value="Genomic_DNA"/>
</dbReference>
<gene>
    <name evidence="1" type="ORF">NIES806_18660</name>
</gene>
<name>A0A1Z4V2B5_9CYAN</name>
<protein>
    <recommendedName>
        <fullName evidence="3">Abortive phage resistance protein</fullName>
    </recommendedName>
</protein>
<sequence>MGRKRNTDYEARSSHIASKCGKNGKWKLYIIATEGDKTEPNYFNALITQYEQDFRLSYIHVEFIDREKEQAGNSDPQYVHKTLLKFSEELEKRYDLKEYDELWMIIDTDDYDSRKKTISQILEKCDDNPIYKLCISNPCFEIWLILHFFDLETSLQDCIPEHLLKTSLQEAIPKHLYTTSLKDYIKNQYIQKRPGICKKLWNIIYESRKQPSNGKIIEDIQQAISRAKILGECNPNDPDYPKNKIGTEIYKLLEKLTQMSMNAES</sequence>
<reference evidence="1 2" key="1">
    <citation type="submission" date="2017-06" db="EMBL/GenBank/DDBJ databases">
        <title>Genome sequencing of cyanobaciteial culture collection at National Institute for Environmental Studies (NIES).</title>
        <authorList>
            <person name="Hirose Y."/>
            <person name="Shimura Y."/>
            <person name="Fujisawa T."/>
            <person name="Nakamura Y."/>
            <person name="Kawachi M."/>
        </authorList>
    </citation>
    <scope>NUCLEOTIDE SEQUENCE [LARGE SCALE GENOMIC DNA]</scope>
    <source>
        <strain evidence="1 2">NIES-806</strain>
    </source>
</reference>
<accession>A0A1Z4V2B5</accession>
<evidence type="ECO:0000313" key="1">
    <source>
        <dbReference type="EMBL" id="BAZ85662.1"/>
    </source>
</evidence>
<proteinExistence type="predicted"/>
<evidence type="ECO:0000313" key="2">
    <source>
        <dbReference type="Proteomes" id="UP000218702"/>
    </source>
</evidence>
<dbReference type="AlphaFoldDB" id="A0A1Z4V2B5"/>
<dbReference type="RefSeq" id="WP_096666636.1">
    <property type="nucleotide sequence ID" value="NZ_AP018316.1"/>
</dbReference>
<dbReference type="OrthoDB" id="9796523at2"/>
<organism evidence="1 2">
    <name type="scientific">Dolichospermum compactum NIES-806</name>
    <dbReference type="NCBI Taxonomy" id="1973481"/>
    <lineage>
        <taxon>Bacteria</taxon>
        <taxon>Bacillati</taxon>
        <taxon>Cyanobacteriota</taxon>
        <taxon>Cyanophyceae</taxon>
        <taxon>Nostocales</taxon>
        <taxon>Aphanizomenonaceae</taxon>
        <taxon>Dolichospermum</taxon>
        <taxon>Dolichospermum compactum</taxon>
    </lineage>
</organism>
<dbReference type="Pfam" id="PF13707">
    <property type="entry name" value="RloB"/>
    <property type="match status" value="1"/>
</dbReference>
<evidence type="ECO:0008006" key="3">
    <source>
        <dbReference type="Google" id="ProtNLM"/>
    </source>
</evidence>
<dbReference type="Proteomes" id="UP000218702">
    <property type="component" value="Chromosome"/>
</dbReference>
<dbReference type="InterPro" id="IPR025591">
    <property type="entry name" value="RloB"/>
</dbReference>
<dbReference type="KEGG" id="dcm:NIES806_18660"/>